<dbReference type="InterPro" id="IPR027417">
    <property type="entry name" value="P-loop_NTPase"/>
</dbReference>
<evidence type="ECO:0000256" key="6">
    <source>
        <dbReference type="ARBA" id="ARBA00034923"/>
    </source>
</evidence>
<evidence type="ECO:0000256" key="2">
    <source>
        <dbReference type="ARBA" id="ARBA00022801"/>
    </source>
</evidence>
<feature type="domain" description="UvrD-like helicase ATP-binding" evidence="9">
    <location>
        <begin position="43"/>
        <end position="328"/>
    </location>
</feature>
<gene>
    <name evidence="10" type="ORF">E4P82_07330</name>
</gene>
<evidence type="ECO:0000256" key="4">
    <source>
        <dbReference type="ARBA" id="ARBA00022840"/>
    </source>
</evidence>
<feature type="binding site" evidence="7">
    <location>
        <begin position="64"/>
        <end position="71"/>
    </location>
    <ligand>
        <name>ATP</name>
        <dbReference type="ChEBI" id="CHEBI:30616"/>
    </ligand>
</feature>
<keyword evidence="11" id="KW-1185">Reference proteome</keyword>
<dbReference type="SUPFAM" id="SSF52540">
    <property type="entry name" value="P-loop containing nucleoside triphosphate hydrolases"/>
    <property type="match status" value="1"/>
</dbReference>
<keyword evidence="1 7" id="KW-0547">Nucleotide-binding</keyword>
<evidence type="ECO:0000313" key="11">
    <source>
        <dbReference type="Proteomes" id="UP000760480"/>
    </source>
</evidence>
<dbReference type="InterPro" id="IPR014016">
    <property type="entry name" value="UvrD-like_ATP-bd"/>
</dbReference>
<evidence type="ECO:0000256" key="3">
    <source>
        <dbReference type="ARBA" id="ARBA00022806"/>
    </source>
</evidence>
<name>A0ABX1TI20_9GAMM</name>
<evidence type="ECO:0000256" key="8">
    <source>
        <dbReference type="SAM" id="MobiDB-lite"/>
    </source>
</evidence>
<keyword evidence="5" id="KW-0238">DNA-binding</keyword>
<evidence type="ECO:0000256" key="7">
    <source>
        <dbReference type="PROSITE-ProRule" id="PRU00560"/>
    </source>
</evidence>
<dbReference type="Pfam" id="PF00580">
    <property type="entry name" value="UvrD-helicase"/>
    <property type="match status" value="1"/>
</dbReference>
<dbReference type="Proteomes" id="UP000760480">
    <property type="component" value="Unassembled WGS sequence"/>
</dbReference>
<sequence>MFDAPRPHHRHPTRETAAMPEASSQAPEITDADIDWVRALMGLEILDPPRRTFLAARNTLDVSACPGSGKTTLIVAKLAILARKWPHRTKGICVLSHTNVAREEIQRRLGSTVVGQRLLDYPHFIDTIHGFVNRFLALPWLNSKGFPSPTIDNDVTTAYRRGVLANADYRTVQNFLTQKHSSFDHLQICAHNLHFDLGGKPFPAGPNAKSFKLAKQAIETAAHAGYFCYDEMFVWGHALLANFPAVALWLRHRFPLVIIDEMQDTFEAQGAILQAVFPRTLPDVIVQRVGDPNQAIFDDSDAEPNKSDPFPDSDPTRCVDIPSSHRFGPEIAALASPFAVAPVGNHGLCGIGPKAITGAPTTCDHAIFIFPSNSTVGVLDAYGKHVLTTFDDGTLAKGMVTAVGAVHQDASDIAPGHDQFPKSVPHYWSGYTADICRKDPHPKSFVQYVRAAQAIVRDGHDLAPGVERIASGLVRLAGHIGNAGQLKRKARTHRAIIDALEANTAVLTTYRQMIKKVLIDWIPLTEKNWGTVRTDILAIACALCDGPTNPNVINFLEWPDTDPSLAVGASTSAHDASPNVYHVSHGNRRVNIRLGSIHSVKGQTHLATLVLNTYWHDHSFRRMLPWLLGDKVNEGGAKVQDRKRLLQTYVAMTRPSHMICLAVPYSICSGAKSFSQHIATLSARGWRVAEIIDGAPVWHG</sequence>
<accession>A0ABX1TI20</accession>
<reference evidence="10 11" key="1">
    <citation type="submission" date="2019-03" db="EMBL/GenBank/DDBJ databases">
        <title>Metabolic reconstructions from genomes of highly enriched 'Candidatus Accumulibacter' and 'Candidatus Competibacter' bioreactor populations.</title>
        <authorList>
            <person name="Annavajhala M.K."/>
            <person name="Welles L."/>
            <person name="Abbas B."/>
            <person name="Sorokin D."/>
            <person name="Park H."/>
            <person name="Van Loosdrecht M."/>
            <person name="Chandran K."/>
        </authorList>
    </citation>
    <scope>NUCLEOTIDE SEQUENCE [LARGE SCALE GENOMIC DNA]</scope>
    <source>
        <strain evidence="10 11">SBR_G</strain>
    </source>
</reference>
<evidence type="ECO:0000256" key="5">
    <source>
        <dbReference type="ARBA" id="ARBA00023125"/>
    </source>
</evidence>
<dbReference type="InterPro" id="IPR000212">
    <property type="entry name" value="DNA_helicase_UvrD/REP"/>
</dbReference>
<dbReference type="PANTHER" id="PTHR11070">
    <property type="entry name" value="UVRD / RECB / PCRA DNA HELICASE FAMILY MEMBER"/>
    <property type="match status" value="1"/>
</dbReference>
<protein>
    <recommendedName>
        <fullName evidence="6">DNA 3'-5' helicase II</fullName>
    </recommendedName>
</protein>
<evidence type="ECO:0000313" key="10">
    <source>
        <dbReference type="EMBL" id="NMQ19030.1"/>
    </source>
</evidence>
<dbReference type="GO" id="GO:0004386">
    <property type="term" value="F:helicase activity"/>
    <property type="evidence" value="ECO:0007669"/>
    <property type="project" value="UniProtKB-KW"/>
</dbReference>
<dbReference type="PROSITE" id="PS51198">
    <property type="entry name" value="UVRD_HELICASE_ATP_BIND"/>
    <property type="match status" value="1"/>
</dbReference>
<keyword evidence="3 7" id="KW-0347">Helicase</keyword>
<organism evidence="10 11">
    <name type="scientific">Candidatus Competibacter phosphatis</name>
    <dbReference type="NCBI Taxonomy" id="221280"/>
    <lineage>
        <taxon>Bacteria</taxon>
        <taxon>Pseudomonadati</taxon>
        <taxon>Pseudomonadota</taxon>
        <taxon>Gammaproteobacteria</taxon>
        <taxon>Candidatus Competibacteraceae</taxon>
        <taxon>Candidatus Competibacter</taxon>
    </lineage>
</organism>
<dbReference type="Gene3D" id="1.10.10.160">
    <property type="match status" value="1"/>
</dbReference>
<evidence type="ECO:0000259" key="9">
    <source>
        <dbReference type="PROSITE" id="PS51198"/>
    </source>
</evidence>
<dbReference type="InterPro" id="IPR013986">
    <property type="entry name" value="DExx_box_DNA_helicase_dom_sf"/>
</dbReference>
<evidence type="ECO:0000256" key="1">
    <source>
        <dbReference type="ARBA" id="ARBA00022741"/>
    </source>
</evidence>
<keyword evidence="2 7" id="KW-0378">Hydrolase</keyword>
<proteinExistence type="predicted"/>
<feature type="region of interest" description="Disordered" evidence="8">
    <location>
        <begin position="296"/>
        <end position="315"/>
    </location>
</feature>
<keyword evidence="4 7" id="KW-0067">ATP-binding</keyword>
<comment type="caution">
    <text evidence="10">The sequence shown here is derived from an EMBL/GenBank/DDBJ whole genome shotgun (WGS) entry which is preliminary data.</text>
</comment>
<feature type="region of interest" description="Disordered" evidence="8">
    <location>
        <begin position="1"/>
        <end position="26"/>
    </location>
</feature>
<dbReference type="EMBL" id="SPMZ01000019">
    <property type="protein sequence ID" value="NMQ19030.1"/>
    <property type="molecule type" value="Genomic_DNA"/>
</dbReference>
<dbReference type="Gene3D" id="3.40.50.300">
    <property type="entry name" value="P-loop containing nucleotide triphosphate hydrolases"/>
    <property type="match status" value="1"/>
</dbReference>
<dbReference type="PANTHER" id="PTHR11070:SF2">
    <property type="entry name" value="ATP-DEPENDENT DNA HELICASE SRS2"/>
    <property type="match status" value="1"/>
</dbReference>